<evidence type="ECO:0000313" key="1">
    <source>
        <dbReference type="EMBL" id="GJS55089.1"/>
    </source>
</evidence>
<sequence>MDLTLSGSQGLSSPQANGYVVKAIQIRLWLSCFDADFLVADSTYLKIGFGDGCQDVAVQSSGAFNARSI</sequence>
<dbReference type="Proteomes" id="UP001151760">
    <property type="component" value="Unassembled WGS sequence"/>
</dbReference>
<organism evidence="1 2">
    <name type="scientific">Tanacetum coccineum</name>
    <dbReference type="NCBI Taxonomy" id="301880"/>
    <lineage>
        <taxon>Eukaryota</taxon>
        <taxon>Viridiplantae</taxon>
        <taxon>Streptophyta</taxon>
        <taxon>Embryophyta</taxon>
        <taxon>Tracheophyta</taxon>
        <taxon>Spermatophyta</taxon>
        <taxon>Magnoliopsida</taxon>
        <taxon>eudicotyledons</taxon>
        <taxon>Gunneridae</taxon>
        <taxon>Pentapetalae</taxon>
        <taxon>asterids</taxon>
        <taxon>campanulids</taxon>
        <taxon>Asterales</taxon>
        <taxon>Asteraceae</taxon>
        <taxon>Asteroideae</taxon>
        <taxon>Anthemideae</taxon>
        <taxon>Anthemidinae</taxon>
        <taxon>Tanacetum</taxon>
    </lineage>
</organism>
<accession>A0ABQ4WQC2</accession>
<comment type="caution">
    <text evidence="1">The sequence shown here is derived from an EMBL/GenBank/DDBJ whole genome shotgun (WGS) entry which is preliminary data.</text>
</comment>
<reference evidence="1" key="2">
    <citation type="submission" date="2022-01" db="EMBL/GenBank/DDBJ databases">
        <authorList>
            <person name="Yamashiro T."/>
            <person name="Shiraishi A."/>
            <person name="Satake H."/>
            <person name="Nakayama K."/>
        </authorList>
    </citation>
    <scope>NUCLEOTIDE SEQUENCE</scope>
</reference>
<name>A0ABQ4WQC2_9ASTR</name>
<proteinExistence type="predicted"/>
<reference evidence="1" key="1">
    <citation type="journal article" date="2022" name="Int. J. Mol. Sci.">
        <title>Draft Genome of Tanacetum Coccineum: Genomic Comparison of Closely Related Tanacetum-Family Plants.</title>
        <authorList>
            <person name="Yamashiro T."/>
            <person name="Shiraishi A."/>
            <person name="Nakayama K."/>
            <person name="Satake H."/>
        </authorList>
    </citation>
    <scope>NUCLEOTIDE SEQUENCE</scope>
</reference>
<dbReference type="EMBL" id="BQNB010008845">
    <property type="protein sequence ID" value="GJS55089.1"/>
    <property type="molecule type" value="Genomic_DNA"/>
</dbReference>
<protein>
    <submittedName>
        <fullName evidence="1">Uncharacterized protein</fullName>
    </submittedName>
</protein>
<keyword evidence="2" id="KW-1185">Reference proteome</keyword>
<evidence type="ECO:0000313" key="2">
    <source>
        <dbReference type="Proteomes" id="UP001151760"/>
    </source>
</evidence>
<gene>
    <name evidence="1" type="ORF">Tco_0628451</name>
</gene>